<dbReference type="Gene3D" id="3.40.50.80">
    <property type="entry name" value="Nucleotide-binding domain of ferredoxin-NADP reductase (FNR) module"/>
    <property type="match status" value="1"/>
</dbReference>
<sequence>MAIPALQGWHPGEVAIQCQLGYATAVSSHWTAVENQLREQHQLFHTSRLPFIPLTTTDADGRPWAGIVAGSTGTVGFVDSSSLKSLVFRARLWDGDPMLETLREWTPLEDDQTKGPILQERLLTAGLGIEFSTRRRNKFAGKIDMVKARSDLDYDFRVDITEALGTDPASAAMFPSHAGMNSRGGFPGFLRVRPSDRRSIVLPDYSGNRFMSSLGNIESSGLAGFTIISFTTGDILYLTGTARNLVGLSALEMMFRHAAVTVLETTGFTLVRNALPLRQRNGSEVGRSPYTPKVKYLVEEGGTYGGGMQGHKAVLETGMQLSNDLAVFRFKVVSESGVQPLRLRPGQAIVLDFMDWIGPPQYQHMADSAPGSINDDRVRTWTVSSAHEGIDVTWFELTMREMKGGVVTTALFNLLRMSPPNRQDYPVSLKGNVVSDIVGVTGDFALNKEEVNLLLVAGGIGVTPFLAMLNALSKREKAARGDIVLVLSTREPDTMLTLIRRAIGKVPPTVTVKIDLFTSRPLDLDTRTLEHENTSLSVFEGRVGPEYWKTSAREKEVFICGPKAFADAAEEGLRAIGVPTPSGKQCDRKTPFCTQCVQARLVCEGYSRNYSVWVNSTDGENRKYTKCTGRVQSCRRGAPEITLHESLARSTREVTYVGLYLAAFLPNGRLFTKEAAQISSAGWLRHLDKLCRSEKTLRFITLAHGLSMLATRDNDSQLKFKGIQAHSIALQEMRTALRDPQRASGDGILAAIRLFRFYEILYGAESRGSDKENPTLQIKGYYAHTDGEMALFMNRGWQKDWSEAGMYLLVSGRIVSFILGVGRRKRSPFSDNNWMSAPWKYRTKSLLDGLTDILVQVPGLLEELDTIRASPIAERSLRGWENLLGECIRIEQMLLAWKETMGDKLQTFDYSQSGNPPKMPQVDRDFALLHMSCLYWSCCILLYTTIHMAANEAHQGPSFTYFLTIPFSSPGCPNYRNERNPTLHAHRIIYTIPLSHGPYAGGYGALCSTFPLGMALRYLAVAHLFPHEGGDTQGVHKLSQELVSQPFMKAYTARFVGHLHKVDVPGQSLQDIAGWYGVELRMRRWWFGPMLDHNLGAI</sequence>
<dbReference type="PANTHER" id="PTHR42815:SF2">
    <property type="entry name" value="FAD-BINDING, PUTATIVE (AFU_ORTHOLOGUE AFUA_6G07600)-RELATED"/>
    <property type="match status" value="1"/>
</dbReference>
<dbReference type="GO" id="GO:0016491">
    <property type="term" value="F:oxidoreductase activity"/>
    <property type="evidence" value="ECO:0007669"/>
    <property type="project" value="InterPro"/>
</dbReference>
<dbReference type="Proteomes" id="UP000075230">
    <property type="component" value="Unassembled WGS sequence"/>
</dbReference>
<accession>A0A146G1M8</accession>
<dbReference type="SUPFAM" id="SSF63380">
    <property type="entry name" value="Riboflavin synthase domain-like"/>
    <property type="match status" value="1"/>
</dbReference>
<evidence type="ECO:0000259" key="1">
    <source>
        <dbReference type="Pfam" id="PF00175"/>
    </source>
</evidence>
<protein>
    <submittedName>
        <fullName evidence="2">Oxidoreductase, FAD-binding</fullName>
    </submittedName>
</protein>
<dbReference type="PANTHER" id="PTHR42815">
    <property type="entry name" value="FAD-BINDING, PUTATIVE (AFU_ORTHOLOGUE AFUA_6G07600)-RELATED"/>
    <property type="match status" value="1"/>
</dbReference>
<dbReference type="InterPro" id="IPR001433">
    <property type="entry name" value="OxRdtase_FAD/NAD-bd"/>
</dbReference>
<comment type="caution">
    <text evidence="2">The sequence shown here is derived from an EMBL/GenBank/DDBJ whole genome shotgun (WGS) entry which is preliminary data.</text>
</comment>
<dbReference type="EMBL" id="BCWF01000037">
    <property type="protein sequence ID" value="GAT31009.1"/>
    <property type="molecule type" value="Genomic_DNA"/>
</dbReference>
<evidence type="ECO:0000313" key="2">
    <source>
        <dbReference type="EMBL" id="GAT31009.1"/>
    </source>
</evidence>
<dbReference type="InterPro" id="IPR039261">
    <property type="entry name" value="FNR_nucleotide-bd"/>
</dbReference>
<gene>
    <name evidence="2" type="ORF">RIB2604_03800010</name>
</gene>
<dbReference type="Pfam" id="PF00175">
    <property type="entry name" value="NAD_binding_1"/>
    <property type="match status" value="1"/>
</dbReference>
<feature type="domain" description="Oxidoreductase FAD/NAD(P)-binding" evidence="1">
    <location>
        <begin position="455"/>
        <end position="570"/>
    </location>
</feature>
<dbReference type="AlphaFoldDB" id="A0A146G1M8"/>
<proteinExistence type="predicted"/>
<dbReference type="SUPFAM" id="SSF52343">
    <property type="entry name" value="Ferredoxin reductase-like, C-terminal NADP-linked domain"/>
    <property type="match status" value="1"/>
</dbReference>
<organism evidence="2 3">
    <name type="scientific">Aspergillus kawachii</name>
    <name type="common">White koji mold</name>
    <name type="synonym">Aspergillus awamori var. kawachi</name>
    <dbReference type="NCBI Taxonomy" id="1069201"/>
    <lineage>
        <taxon>Eukaryota</taxon>
        <taxon>Fungi</taxon>
        <taxon>Dikarya</taxon>
        <taxon>Ascomycota</taxon>
        <taxon>Pezizomycotina</taxon>
        <taxon>Eurotiomycetes</taxon>
        <taxon>Eurotiomycetidae</taxon>
        <taxon>Eurotiales</taxon>
        <taxon>Aspergillaceae</taxon>
        <taxon>Aspergillus</taxon>
        <taxon>Aspergillus subgen. Circumdati</taxon>
    </lineage>
</organism>
<reference evidence="3" key="2">
    <citation type="submission" date="2016-02" db="EMBL/GenBank/DDBJ databases">
        <title>Genome sequencing of Aspergillus luchuensis NBRC 4314.</title>
        <authorList>
            <person name="Yamada O."/>
        </authorList>
    </citation>
    <scope>NUCLEOTIDE SEQUENCE [LARGE SCALE GENOMIC DNA]</scope>
    <source>
        <strain evidence="3">RIB 2604</strain>
    </source>
</reference>
<dbReference type="InterPro" id="IPR017938">
    <property type="entry name" value="Riboflavin_synthase-like_b-brl"/>
</dbReference>
<dbReference type="VEuPathDB" id="FungiDB:ASPFODRAFT_195590"/>
<reference evidence="2 3" key="1">
    <citation type="journal article" date="2016" name="DNA Res.">
        <title>Genome sequence of Aspergillus luchuensis NBRC 4314.</title>
        <authorList>
            <person name="Yamada O."/>
            <person name="Machida M."/>
            <person name="Hosoyama A."/>
            <person name="Goto M."/>
            <person name="Takahashi T."/>
            <person name="Futagami T."/>
            <person name="Yamagata Y."/>
            <person name="Takeuchi M."/>
            <person name="Kobayashi T."/>
            <person name="Koike H."/>
            <person name="Abe K."/>
            <person name="Asai K."/>
            <person name="Arita M."/>
            <person name="Fujita N."/>
            <person name="Fukuda K."/>
            <person name="Higa K."/>
            <person name="Horikawa H."/>
            <person name="Ishikawa T."/>
            <person name="Jinno K."/>
            <person name="Kato Y."/>
            <person name="Kirimura K."/>
            <person name="Mizutani O."/>
            <person name="Nakasone K."/>
            <person name="Sano M."/>
            <person name="Shiraishi Y."/>
            <person name="Tsukahara M."/>
            <person name="Gomi K."/>
        </authorList>
    </citation>
    <scope>NUCLEOTIDE SEQUENCE [LARGE SCALE GENOMIC DNA]</scope>
    <source>
        <strain evidence="2 3">RIB 2604</strain>
    </source>
</reference>
<evidence type="ECO:0000313" key="3">
    <source>
        <dbReference type="Proteomes" id="UP000075230"/>
    </source>
</evidence>
<name>A0A146G1M8_ASPKA</name>